<keyword evidence="4 7" id="KW-0418">Kinase</keyword>
<keyword evidence="3" id="KW-0547">Nucleotide-binding</keyword>
<evidence type="ECO:0000256" key="1">
    <source>
        <dbReference type="ARBA" id="ARBA00022527"/>
    </source>
</evidence>
<dbReference type="InterPro" id="IPR011009">
    <property type="entry name" value="Kinase-like_dom_sf"/>
</dbReference>
<dbReference type="PANTHER" id="PTHR24056:SF508">
    <property type="entry name" value="CYCLIN-DEPENDENT KINASE 10"/>
    <property type="match status" value="1"/>
</dbReference>
<dbReference type="Gene3D" id="3.30.420.10">
    <property type="entry name" value="Ribonuclease H-like superfamily/Ribonuclease H"/>
    <property type="match status" value="1"/>
</dbReference>
<protein>
    <submittedName>
        <fullName evidence="7">Serine/threonine-protein kinase KIN28</fullName>
    </submittedName>
</protein>
<dbReference type="OrthoDB" id="2416077at2759"/>
<dbReference type="Gene3D" id="1.10.510.10">
    <property type="entry name" value="Transferase(Phosphotransferase) domain 1"/>
    <property type="match status" value="1"/>
</dbReference>
<evidence type="ECO:0000256" key="2">
    <source>
        <dbReference type="ARBA" id="ARBA00022679"/>
    </source>
</evidence>
<dbReference type="GO" id="GO:0004674">
    <property type="term" value="F:protein serine/threonine kinase activity"/>
    <property type="evidence" value="ECO:0007669"/>
    <property type="project" value="UniProtKB-KW"/>
</dbReference>
<dbReference type="InterPro" id="IPR050108">
    <property type="entry name" value="CDK"/>
</dbReference>
<dbReference type="PROSITE" id="PS00109">
    <property type="entry name" value="PROTEIN_KINASE_TYR"/>
    <property type="match status" value="1"/>
</dbReference>
<dbReference type="PROSITE" id="PS50011">
    <property type="entry name" value="PROTEIN_KINASE_DOM"/>
    <property type="match status" value="1"/>
</dbReference>
<name>A0A4Y2AV86_ARAVE</name>
<keyword evidence="1" id="KW-0723">Serine/threonine-protein kinase</keyword>
<dbReference type="GO" id="GO:0005634">
    <property type="term" value="C:nucleus"/>
    <property type="evidence" value="ECO:0007669"/>
    <property type="project" value="TreeGrafter"/>
</dbReference>
<dbReference type="Pfam" id="PF00069">
    <property type="entry name" value="Pkinase"/>
    <property type="match status" value="1"/>
</dbReference>
<dbReference type="InterPro" id="IPR038717">
    <property type="entry name" value="Tc1-like_DDE_dom"/>
</dbReference>
<dbReference type="PANTHER" id="PTHR24056">
    <property type="entry name" value="CELL DIVISION PROTEIN KINASE"/>
    <property type="match status" value="1"/>
</dbReference>
<evidence type="ECO:0000259" key="6">
    <source>
        <dbReference type="PROSITE" id="PS50011"/>
    </source>
</evidence>
<feature type="domain" description="Protein kinase" evidence="6">
    <location>
        <begin position="68"/>
        <end position="370"/>
    </location>
</feature>
<keyword evidence="8" id="KW-1185">Reference proteome</keyword>
<dbReference type="AlphaFoldDB" id="A0A4Y2AV86"/>
<dbReference type="SMART" id="SM00220">
    <property type="entry name" value="S_TKc"/>
    <property type="match status" value="1"/>
</dbReference>
<evidence type="ECO:0000313" key="7">
    <source>
        <dbReference type="EMBL" id="GBL83427.1"/>
    </source>
</evidence>
<dbReference type="GO" id="GO:0003676">
    <property type="term" value="F:nucleic acid binding"/>
    <property type="evidence" value="ECO:0007669"/>
    <property type="project" value="InterPro"/>
</dbReference>
<evidence type="ECO:0000256" key="3">
    <source>
        <dbReference type="ARBA" id="ARBA00022741"/>
    </source>
</evidence>
<evidence type="ECO:0000256" key="5">
    <source>
        <dbReference type="ARBA" id="ARBA00022840"/>
    </source>
</evidence>
<comment type="caution">
    <text evidence="7">The sequence shown here is derived from an EMBL/GenBank/DDBJ whole genome shotgun (WGS) entry which is preliminary data.</text>
</comment>
<dbReference type="GO" id="GO:0005524">
    <property type="term" value="F:ATP binding"/>
    <property type="evidence" value="ECO:0007669"/>
    <property type="project" value="UniProtKB-KW"/>
</dbReference>
<evidence type="ECO:0000313" key="8">
    <source>
        <dbReference type="Proteomes" id="UP000499080"/>
    </source>
</evidence>
<accession>A0A4Y2AV86</accession>
<gene>
    <name evidence="7" type="primary">KIN28</name>
    <name evidence="7" type="ORF">AVEN_110723_1</name>
</gene>
<dbReference type="Proteomes" id="UP000499080">
    <property type="component" value="Unassembled WGS sequence"/>
</dbReference>
<dbReference type="InterPro" id="IPR000719">
    <property type="entry name" value="Prot_kinase_dom"/>
</dbReference>
<dbReference type="InterPro" id="IPR036397">
    <property type="entry name" value="RNaseH_sf"/>
</dbReference>
<organism evidence="7 8">
    <name type="scientific">Araneus ventricosus</name>
    <name type="common">Orbweaver spider</name>
    <name type="synonym">Epeira ventricosa</name>
    <dbReference type="NCBI Taxonomy" id="182803"/>
    <lineage>
        <taxon>Eukaryota</taxon>
        <taxon>Metazoa</taxon>
        <taxon>Ecdysozoa</taxon>
        <taxon>Arthropoda</taxon>
        <taxon>Chelicerata</taxon>
        <taxon>Arachnida</taxon>
        <taxon>Araneae</taxon>
        <taxon>Araneomorphae</taxon>
        <taxon>Entelegynae</taxon>
        <taxon>Araneoidea</taxon>
        <taxon>Araneidae</taxon>
        <taxon>Araneus</taxon>
    </lineage>
</organism>
<dbReference type="EMBL" id="BGPR01000032">
    <property type="protein sequence ID" value="GBL83427.1"/>
    <property type="molecule type" value="Genomic_DNA"/>
</dbReference>
<evidence type="ECO:0000256" key="4">
    <source>
        <dbReference type="ARBA" id="ARBA00022777"/>
    </source>
</evidence>
<dbReference type="GO" id="GO:0007346">
    <property type="term" value="P:regulation of mitotic cell cycle"/>
    <property type="evidence" value="ECO:0007669"/>
    <property type="project" value="TreeGrafter"/>
</dbReference>
<keyword evidence="2" id="KW-0808">Transferase</keyword>
<reference evidence="7 8" key="1">
    <citation type="journal article" date="2019" name="Sci. Rep.">
        <title>Orb-weaving spider Araneus ventricosus genome elucidates the spidroin gene catalogue.</title>
        <authorList>
            <person name="Kono N."/>
            <person name="Nakamura H."/>
            <person name="Ohtoshi R."/>
            <person name="Moran D.A.P."/>
            <person name="Shinohara A."/>
            <person name="Yoshida Y."/>
            <person name="Fujiwara M."/>
            <person name="Mori M."/>
            <person name="Tomita M."/>
            <person name="Arakawa K."/>
        </authorList>
    </citation>
    <scope>NUCLEOTIDE SEQUENCE [LARGE SCALE GENOMIC DNA]</scope>
</reference>
<sequence>MVVSGYSCLPGEQLLPSCTAGHTQASSGSIMLWGMFSWAALGPVVVVEQTKKAANYLNIIVYQLHPGMTFVFPTGNGIFQQDNAQCHKARIVLEWFEEHTDEFHLMSWPPNSLDLNPVEHIWGVMERQLRAQTPPCPNISTLRDRCIDIWYNLSPVMYQKLVTSMPRRVAAVLKAKGEFCPYELSKVIDDEQAKTMIDQSHIKCVMHQLFFGLQYLHENLVLHRDLTVTNVLFTEIGVLKIADFGNCRMVINEKMTPNVVSRWYRAPELLFGATNYSSAIDIWYSKTMAPSFKTSFKQEWLEIPEYASWLRECQTNKYSAMCLLCNSAFSLSNMGKQALTSHQKSKKHKKAIAARKGSRDLRDEYAKKFFKMCQVVKTCLQNRMLIY</sequence>
<dbReference type="Pfam" id="PF13358">
    <property type="entry name" value="DDE_3"/>
    <property type="match status" value="1"/>
</dbReference>
<dbReference type="SUPFAM" id="SSF56112">
    <property type="entry name" value="Protein kinase-like (PK-like)"/>
    <property type="match status" value="1"/>
</dbReference>
<proteinExistence type="predicted"/>
<keyword evidence="5" id="KW-0067">ATP-binding</keyword>
<dbReference type="InterPro" id="IPR008266">
    <property type="entry name" value="Tyr_kinase_AS"/>
</dbReference>